<dbReference type="GO" id="GO:0000123">
    <property type="term" value="C:histone acetyltransferase complex"/>
    <property type="evidence" value="ECO:0007669"/>
    <property type="project" value="TreeGrafter"/>
</dbReference>
<dbReference type="GO" id="GO:0003713">
    <property type="term" value="F:transcription coactivator activity"/>
    <property type="evidence" value="ECO:0007669"/>
    <property type="project" value="TreeGrafter"/>
</dbReference>
<keyword evidence="5" id="KW-0805">Transcription regulation</keyword>
<keyword evidence="7" id="KW-0539">Nucleus</keyword>
<feature type="domain" description="CBP/p300-type HAT" evidence="9">
    <location>
        <begin position="1"/>
        <end position="133"/>
    </location>
</feature>
<dbReference type="AlphaFoldDB" id="A0A485L5S0"/>
<reference evidence="10" key="2">
    <citation type="submission" date="2019-06" db="EMBL/GenBank/DDBJ databases">
        <title>Genomics analysis of Aphanomyces spp. identifies a new class of oomycete effector associated with host adaptation.</title>
        <authorList>
            <person name="Gaulin E."/>
        </authorList>
    </citation>
    <scope>NUCLEOTIDE SEQUENCE</scope>
    <source>
        <strain evidence="10">CBS 578.67</strain>
    </source>
</reference>
<dbReference type="InterPro" id="IPR031162">
    <property type="entry name" value="CBP_P300_HAT"/>
</dbReference>
<keyword evidence="4" id="KW-0156">Chromatin regulator</keyword>
<dbReference type="PROSITE" id="PS51727">
    <property type="entry name" value="CBP_P300_HAT"/>
    <property type="match status" value="1"/>
</dbReference>
<dbReference type="EMBL" id="CAADRA010005918">
    <property type="protein sequence ID" value="VFT93348.1"/>
    <property type="molecule type" value="Genomic_DNA"/>
</dbReference>
<evidence type="ECO:0000256" key="5">
    <source>
        <dbReference type="ARBA" id="ARBA00023015"/>
    </source>
</evidence>
<comment type="subcellular location">
    <subcellularLocation>
        <location evidence="1">Nucleus</location>
    </subcellularLocation>
</comment>
<evidence type="ECO:0000256" key="2">
    <source>
        <dbReference type="ARBA" id="ARBA00013184"/>
    </source>
</evidence>
<evidence type="ECO:0000256" key="7">
    <source>
        <dbReference type="ARBA" id="ARBA00023242"/>
    </source>
</evidence>
<evidence type="ECO:0000313" key="10">
    <source>
        <dbReference type="EMBL" id="KAF0692338.1"/>
    </source>
</evidence>
<dbReference type="GO" id="GO:0045944">
    <property type="term" value="P:positive regulation of transcription by RNA polymerase II"/>
    <property type="evidence" value="ECO:0007669"/>
    <property type="project" value="TreeGrafter"/>
</dbReference>
<evidence type="ECO:0000256" key="1">
    <source>
        <dbReference type="ARBA" id="ARBA00004123"/>
    </source>
</evidence>
<dbReference type="GO" id="GO:0005667">
    <property type="term" value="C:transcription regulator complex"/>
    <property type="evidence" value="ECO:0007669"/>
    <property type="project" value="TreeGrafter"/>
</dbReference>
<accession>A0A485L5S0</accession>
<keyword evidence="12" id="KW-1185">Reference proteome</keyword>
<evidence type="ECO:0000256" key="8">
    <source>
        <dbReference type="ARBA" id="ARBA00048017"/>
    </source>
</evidence>
<dbReference type="Proteomes" id="UP000332933">
    <property type="component" value="Unassembled WGS sequence"/>
</dbReference>
<evidence type="ECO:0000259" key="9">
    <source>
        <dbReference type="PROSITE" id="PS51727"/>
    </source>
</evidence>
<dbReference type="GO" id="GO:0005634">
    <property type="term" value="C:nucleus"/>
    <property type="evidence" value="ECO:0007669"/>
    <property type="project" value="UniProtKB-SubCell"/>
</dbReference>
<name>A0A485L5S0_9STRA</name>
<dbReference type="Pfam" id="PF08214">
    <property type="entry name" value="HAT_KAT11"/>
    <property type="match status" value="1"/>
</dbReference>
<dbReference type="GO" id="GO:0004402">
    <property type="term" value="F:histone acetyltransferase activity"/>
    <property type="evidence" value="ECO:0007669"/>
    <property type="project" value="InterPro"/>
</dbReference>
<evidence type="ECO:0000313" key="11">
    <source>
        <dbReference type="EMBL" id="VFT93348.1"/>
    </source>
</evidence>
<evidence type="ECO:0000313" key="12">
    <source>
        <dbReference type="Proteomes" id="UP000332933"/>
    </source>
</evidence>
<evidence type="ECO:0000256" key="4">
    <source>
        <dbReference type="ARBA" id="ARBA00022853"/>
    </source>
</evidence>
<protein>
    <recommendedName>
        <fullName evidence="2">histone acetyltransferase</fullName>
        <ecNumber evidence="2">2.3.1.48</ecNumber>
    </recommendedName>
</protein>
<dbReference type="GO" id="GO:0031490">
    <property type="term" value="F:chromatin DNA binding"/>
    <property type="evidence" value="ECO:0007669"/>
    <property type="project" value="TreeGrafter"/>
</dbReference>
<reference evidence="11 12" key="1">
    <citation type="submission" date="2019-03" db="EMBL/GenBank/DDBJ databases">
        <authorList>
            <person name="Gaulin E."/>
            <person name="Dumas B."/>
        </authorList>
    </citation>
    <scope>NUCLEOTIDE SEQUENCE [LARGE SCALE GENOMIC DNA]</scope>
    <source>
        <strain evidence="11">CBS 568.67</strain>
    </source>
</reference>
<evidence type="ECO:0000256" key="6">
    <source>
        <dbReference type="ARBA" id="ARBA00023163"/>
    </source>
</evidence>
<dbReference type="OrthoDB" id="899at2759"/>
<dbReference type="PANTHER" id="PTHR13808">
    <property type="entry name" value="CBP/P300-RELATED"/>
    <property type="match status" value="1"/>
</dbReference>
<dbReference type="InterPro" id="IPR013178">
    <property type="entry name" value="Histone_AcTrfase_Rtt109/CBP"/>
</dbReference>
<keyword evidence="6" id="KW-0804">Transcription</keyword>
<dbReference type="PANTHER" id="PTHR13808:SF1">
    <property type="entry name" value="HISTONE ACETYLTRANSFERASE"/>
    <property type="match status" value="1"/>
</dbReference>
<dbReference type="EC" id="2.3.1.48" evidence="2"/>
<proteinExistence type="predicted"/>
<evidence type="ECO:0000256" key="3">
    <source>
        <dbReference type="ARBA" id="ARBA00022679"/>
    </source>
</evidence>
<organism evidence="11 12">
    <name type="scientific">Aphanomyces stellatus</name>
    <dbReference type="NCBI Taxonomy" id="120398"/>
    <lineage>
        <taxon>Eukaryota</taxon>
        <taxon>Sar</taxon>
        <taxon>Stramenopiles</taxon>
        <taxon>Oomycota</taxon>
        <taxon>Saprolegniomycetes</taxon>
        <taxon>Saprolegniales</taxon>
        <taxon>Verrucalvaceae</taxon>
        <taxon>Aphanomyces</taxon>
    </lineage>
</organism>
<gene>
    <name evidence="11" type="primary">Aste57867_16576</name>
    <name evidence="10" type="ORF">As57867_016519</name>
    <name evidence="11" type="ORF">ASTE57867_16576</name>
</gene>
<dbReference type="EMBL" id="VJMH01005897">
    <property type="protein sequence ID" value="KAF0692338.1"/>
    <property type="molecule type" value="Genomic_DNA"/>
</dbReference>
<comment type="catalytic activity">
    <reaction evidence="8">
        <text>L-lysyl-[protein] + acetyl-CoA = N(6)-acetyl-L-lysyl-[protein] + CoA + H(+)</text>
        <dbReference type="Rhea" id="RHEA:45948"/>
        <dbReference type="Rhea" id="RHEA-COMP:9752"/>
        <dbReference type="Rhea" id="RHEA-COMP:10731"/>
        <dbReference type="ChEBI" id="CHEBI:15378"/>
        <dbReference type="ChEBI" id="CHEBI:29969"/>
        <dbReference type="ChEBI" id="CHEBI:57287"/>
        <dbReference type="ChEBI" id="CHEBI:57288"/>
        <dbReference type="ChEBI" id="CHEBI:61930"/>
        <dbReference type="EC" id="2.3.1.48"/>
    </reaction>
</comment>
<keyword evidence="3" id="KW-0808">Transferase</keyword>
<sequence length="133" mass="15401">MYGGEFGRRGRRRRRLALRAHHDVRLTRLAFPARRCRRVQVERHDLARSVSRGGGGDARRCPGRTGPGTTTIFLFQKQHGVDVCLFAMYVHEYDDATAPNRRSAYSVRYLEPAVICTALYHSILISYFDYIRR</sequence>